<dbReference type="EMBL" id="LNYA01000034">
    <property type="protein sequence ID" value="KTC94726.1"/>
    <property type="molecule type" value="Genomic_DNA"/>
</dbReference>
<keyword evidence="1" id="KW-1133">Transmembrane helix</keyword>
<dbReference type="RefSeq" id="WP_058527950.1">
    <property type="nucleotide sequence ID" value="NZ_CAAAHY010000033.1"/>
</dbReference>
<feature type="transmembrane region" description="Helical" evidence="1">
    <location>
        <begin position="205"/>
        <end position="225"/>
    </location>
</feature>
<dbReference type="Proteomes" id="UP000054773">
    <property type="component" value="Unassembled WGS sequence"/>
</dbReference>
<organism evidence="3 4">
    <name type="scientific">Legionella erythra</name>
    <dbReference type="NCBI Taxonomy" id="448"/>
    <lineage>
        <taxon>Bacteria</taxon>
        <taxon>Pseudomonadati</taxon>
        <taxon>Pseudomonadota</taxon>
        <taxon>Gammaproteobacteria</taxon>
        <taxon>Legionellales</taxon>
        <taxon>Legionellaceae</taxon>
        <taxon>Legionella</taxon>
    </lineage>
</organism>
<dbReference type="OrthoDB" id="9796486at2"/>
<dbReference type="AlphaFoldDB" id="A0A0W0TGP2"/>
<evidence type="ECO:0000313" key="4">
    <source>
        <dbReference type="Proteomes" id="UP000054773"/>
    </source>
</evidence>
<keyword evidence="1" id="KW-0472">Membrane</keyword>
<evidence type="ECO:0000259" key="2">
    <source>
        <dbReference type="Pfam" id="PF00487"/>
    </source>
</evidence>
<dbReference type="Pfam" id="PF00487">
    <property type="entry name" value="FA_desaturase"/>
    <property type="match status" value="1"/>
</dbReference>
<evidence type="ECO:0000313" key="3">
    <source>
        <dbReference type="EMBL" id="KTC94726.1"/>
    </source>
</evidence>
<dbReference type="GO" id="GO:0006629">
    <property type="term" value="P:lipid metabolic process"/>
    <property type="evidence" value="ECO:0007669"/>
    <property type="project" value="InterPro"/>
</dbReference>
<name>A0A0W0TGP2_LEGER</name>
<evidence type="ECO:0000256" key="1">
    <source>
        <dbReference type="SAM" id="Phobius"/>
    </source>
</evidence>
<feature type="transmembrane region" description="Helical" evidence="1">
    <location>
        <begin position="21"/>
        <end position="42"/>
    </location>
</feature>
<feature type="transmembrane region" description="Helical" evidence="1">
    <location>
        <begin position="88"/>
        <end position="107"/>
    </location>
</feature>
<feature type="domain" description="Fatty acid desaturase" evidence="2">
    <location>
        <begin position="56"/>
        <end position="293"/>
    </location>
</feature>
<protein>
    <submittedName>
        <fullName evidence="3">Fatty acid desaturase</fullName>
    </submittedName>
</protein>
<sequence>MDQRIYQEINKEIGQEKIKNLHKPIFIFDLFAVIGIPTIFLLNIYYLGIYPISFIWLMVLIFQAFLIQIFQLAAHELFTHRKVLGNNLSYYVSFIYFLPLFLSPTLYRKFHMLHHRYSNTADDPEEFKQDLDKRWKRFLFLTFIGQLLAPSRIFYAGKPEEFKQPITFDPKSDIGKKIKFEYKIVLVFILSVITLLWFFPNYVIWGYLVPFLGIVPFLYSIRLIIEHADTDTQNPFSIATNYKTNILTRALFFYDSGDCHLVHHIFPNIPFYKIQKMNLAIEPVLQKHGVRQHRSLLKLLYCYYVLNLPHRSVYPE</sequence>
<comment type="caution">
    <text evidence="3">The sequence shown here is derived from an EMBL/GenBank/DDBJ whole genome shotgun (WGS) entry which is preliminary data.</text>
</comment>
<dbReference type="PATRIC" id="fig|448.7.peg.3040"/>
<reference evidence="3 4" key="1">
    <citation type="submission" date="2015-11" db="EMBL/GenBank/DDBJ databases">
        <title>Genomic analysis of 38 Legionella species identifies large and diverse effector repertoires.</title>
        <authorList>
            <person name="Burstein D."/>
            <person name="Amaro F."/>
            <person name="Zusman T."/>
            <person name="Lifshitz Z."/>
            <person name="Cohen O."/>
            <person name="Gilbert J.A."/>
            <person name="Pupko T."/>
            <person name="Shuman H.A."/>
            <person name="Segal G."/>
        </authorList>
    </citation>
    <scope>NUCLEOTIDE SEQUENCE [LARGE SCALE GENOMIC DNA]</scope>
    <source>
        <strain evidence="3 4">SE-32A-C8</strain>
    </source>
</reference>
<feature type="transmembrane region" description="Helical" evidence="1">
    <location>
        <begin position="180"/>
        <end position="199"/>
    </location>
</feature>
<dbReference type="STRING" id="448.Lery_2893"/>
<dbReference type="InterPro" id="IPR005804">
    <property type="entry name" value="FA_desaturase_dom"/>
</dbReference>
<gene>
    <name evidence="3" type="ORF">Lery_2893</name>
</gene>
<keyword evidence="1" id="KW-0812">Transmembrane</keyword>
<feature type="transmembrane region" description="Helical" evidence="1">
    <location>
        <begin position="48"/>
        <end position="67"/>
    </location>
</feature>
<accession>A0A0W0TGP2</accession>
<proteinExistence type="predicted"/>
<keyword evidence="4" id="KW-1185">Reference proteome</keyword>